<evidence type="ECO:0000313" key="4">
    <source>
        <dbReference type="Proteomes" id="UP000318102"/>
    </source>
</evidence>
<comment type="caution">
    <text evidence="3">The sequence shown here is derived from an EMBL/GenBank/DDBJ whole genome shotgun (WGS) entry which is preliminary data.</text>
</comment>
<reference evidence="3 4" key="1">
    <citation type="submission" date="2019-07" db="EMBL/GenBank/DDBJ databases">
        <authorList>
            <person name="Kim J."/>
        </authorList>
    </citation>
    <scope>NUCLEOTIDE SEQUENCE [LARGE SCALE GENOMIC DNA]</scope>
    <source>
        <strain evidence="3 4">N4</strain>
    </source>
</reference>
<dbReference type="EMBL" id="VNJK01000001">
    <property type="protein sequence ID" value="TVX93190.1"/>
    <property type="molecule type" value="Genomic_DNA"/>
</dbReference>
<dbReference type="GO" id="GO:0030410">
    <property type="term" value="F:nicotianamine synthase activity"/>
    <property type="evidence" value="ECO:0007669"/>
    <property type="project" value="InterPro"/>
</dbReference>
<evidence type="ECO:0000313" key="3">
    <source>
        <dbReference type="EMBL" id="TVX93190.1"/>
    </source>
</evidence>
<accession>A0A559IZZ3</accession>
<dbReference type="InterPro" id="IPR004298">
    <property type="entry name" value="Nicotian_synth"/>
</dbReference>
<proteinExistence type="predicted"/>
<dbReference type="GO" id="GO:0008168">
    <property type="term" value="F:methyltransferase activity"/>
    <property type="evidence" value="ECO:0007669"/>
    <property type="project" value="UniProtKB-KW"/>
</dbReference>
<keyword evidence="1" id="KW-0808">Transferase</keyword>
<dbReference type="OrthoDB" id="1956540at2"/>
<keyword evidence="4" id="KW-1185">Reference proteome</keyword>
<dbReference type="CDD" id="cd02440">
    <property type="entry name" value="AdoMet_MTases"/>
    <property type="match status" value="1"/>
</dbReference>
<name>A0A559IZZ3_9BACL</name>
<sequence>MEELFMKDKYHYLLSLKLLEFEIRELTTYSKQHCDCFELLKERLDYLCQFMINDDNLQRWSQWGEHAEIAEYAERVREASIQALCDMEKYQAKYTCEHHSDISDYLDTLARAVNDEMKKHHIDDSSKVLFIGSGAFPTSALTIARETRAQVMCLDIDPEAIEWAQQVAATSGLGDCISFTNKKAQELSFTGEATHIIIASLVKNKLEVLEELRQHMNPQAKIIVRYGNGLKSIFNYPLEADVADTWVQRKINDDRHLYDTLVLERR</sequence>
<evidence type="ECO:0000256" key="1">
    <source>
        <dbReference type="ARBA" id="ARBA00022679"/>
    </source>
</evidence>
<dbReference type="Gene3D" id="3.40.50.150">
    <property type="entry name" value="Vaccinia Virus protein VP39"/>
    <property type="match status" value="1"/>
</dbReference>
<gene>
    <name evidence="3" type="ORF">FPZ44_09045</name>
</gene>
<evidence type="ECO:0000256" key="2">
    <source>
        <dbReference type="ARBA" id="ARBA00022691"/>
    </source>
</evidence>
<keyword evidence="2" id="KW-0949">S-adenosyl-L-methionine</keyword>
<dbReference type="GO" id="GO:0032259">
    <property type="term" value="P:methylation"/>
    <property type="evidence" value="ECO:0007669"/>
    <property type="project" value="UniProtKB-KW"/>
</dbReference>
<dbReference type="SUPFAM" id="SSF53335">
    <property type="entry name" value="S-adenosyl-L-methionine-dependent methyltransferases"/>
    <property type="match status" value="1"/>
</dbReference>
<dbReference type="PANTHER" id="PTHR32266:SF12">
    <property type="entry name" value="NICOTIANAMINE SYNTHASE 3"/>
    <property type="match status" value="1"/>
</dbReference>
<organism evidence="3 4">
    <name type="scientific">Paenibacillus agilis</name>
    <dbReference type="NCBI Taxonomy" id="3020863"/>
    <lineage>
        <taxon>Bacteria</taxon>
        <taxon>Bacillati</taxon>
        <taxon>Bacillota</taxon>
        <taxon>Bacilli</taxon>
        <taxon>Bacillales</taxon>
        <taxon>Paenibacillaceae</taxon>
        <taxon>Paenibacillus</taxon>
    </lineage>
</organism>
<dbReference type="GO" id="GO:0030418">
    <property type="term" value="P:nicotianamine biosynthetic process"/>
    <property type="evidence" value="ECO:0007669"/>
    <property type="project" value="InterPro"/>
</dbReference>
<dbReference type="Pfam" id="PF03059">
    <property type="entry name" value="NAS"/>
    <property type="match status" value="1"/>
</dbReference>
<dbReference type="Proteomes" id="UP000318102">
    <property type="component" value="Unassembled WGS sequence"/>
</dbReference>
<dbReference type="InterPro" id="IPR029063">
    <property type="entry name" value="SAM-dependent_MTases_sf"/>
</dbReference>
<protein>
    <submittedName>
        <fullName evidence="3">Methyltransferase domain-containing protein</fullName>
    </submittedName>
</protein>
<dbReference type="PANTHER" id="PTHR32266">
    <property type="entry name" value="NICOTIANAMINE SYNTHASE 3"/>
    <property type="match status" value="1"/>
</dbReference>
<keyword evidence="3" id="KW-0489">Methyltransferase</keyword>
<dbReference type="AlphaFoldDB" id="A0A559IZZ3"/>